<name>A0A1G2LCV7_9BACT</name>
<organism evidence="2 3">
    <name type="scientific">Candidatus Sungbacteria bacterium RIFCSPLOWO2_01_FULL_59_16</name>
    <dbReference type="NCBI Taxonomy" id="1802280"/>
    <lineage>
        <taxon>Bacteria</taxon>
        <taxon>Candidatus Sungiibacteriota</taxon>
    </lineage>
</organism>
<evidence type="ECO:0008006" key="4">
    <source>
        <dbReference type="Google" id="ProtNLM"/>
    </source>
</evidence>
<keyword evidence="1" id="KW-0472">Membrane</keyword>
<feature type="transmembrane region" description="Helical" evidence="1">
    <location>
        <begin position="51"/>
        <end position="76"/>
    </location>
</feature>
<dbReference type="EMBL" id="MHQS01000002">
    <property type="protein sequence ID" value="OHA09475.1"/>
    <property type="molecule type" value="Genomic_DNA"/>
</dbReference>
<keyword evidence="1" id="KW-1133">Transmembrane helix</keyword>
<dbReference type="AlphaFoldDB" id="A0A1G2LCV7"/>
<reference evidence="2 3" key="1">
    <citation type="journal article" date="2016" name="Nat. Commun.">
        <title>Thousands of microbial genomes shed light on interconnected biogeochemical processes in an aquifer system.</title>
        <authorList>
            <person name="Anantharaman K."/>
            <person name="Brown C.T."/>
            <person name="Hug L.A."/>
            <person name="Sharon I."/>
            <person name="Castelle C.J."/>
            <person name="Probst A.J."/>
            <person name="Thomas B.C."/>
            <person name="Singh A."/>
            <person name="Wilkins M.J."/>
            <person name="Karaoz U."/>
            <person name="Brodie E.L."/>
            <person name="Williams K.H."/>
            <person name="Hubbard S.S."/>
            <person name="Banfield J.F."/>
        </authorList>
    </citation>
    <scope>NUCLEOTIDE SEQUENCE [LARGE SCALE GENOMIC DNA]</scope>
</reference>
<dbReference type="STRING" id="1802280.A3B37_02115"/>
<proteinExistence type="predicted"/>
<sequence>MVFSFAGAISGIGLIPAYQFFRAEISASGFIQFLSLLFSDPEVAFLYWQDFSLSFLELLPVAGLAAILGSVLAFLGSLRLAVREMKNAFTVAQTA</sequence>
<gene>
    <name evidence="2" type="ORF">A3B37_02115</name>
</gene>
<comment type="caution">
    <text evidence="2">The sequence shown here is derived from an EMBL/GenBank/DDBJ whole genome shotgun (WGS) entry which is preliminary data.</text>
</comment>
<keyword evidence="1" id="KW-0812">Transmembrane</keyword>
<evidence type="ECO:0000313" key="3">
    <source>
        <dbReference type="Proteomes" id="UP000176705"/>
    </source>
</evidence>
<evidence type="ECO:0000313" key="2">
    <source>
        <dbReference type="EMBL" id="OHA09475.1"/>
    </source>
</evidence>
<accession>A0A1G2LCV7</accession>
<dbReference type="Proteomes" id="UP000176705">
    <property type="component" value="Unassembled WGS sequence"/>
</dbReference>
<evidence type="ECO:0000256" key="1">
    <source>
        <dbReference type="SAM" id="Phobius"/>
    </source>
</evidence>
<protein>
    <recommendedName>
        <fullName evidence="4">ABC3 transporter permease protein domain-containing protein</fullName>
    </recommendedName>
</protein>